<accession>A0A0G0QTX7</accession>
<dbReference type="AlphaFoldDB" id="A0A0G0QTX7"/>
<evidence type="ECO:0000313" key="1">
    <source>
        <dbReference type="EMBL" id="KKR43939.1"/>
    </source>
</evidence>
<sequence>MQKYYFMIISTYMAKTVIEVKKNPNENNASVLRRFSRRIQESGIIRKVKGARYNVRKESKLKIKKSALKRMDRRKEIEKLKKLGKMVTK</sequence>
<dbReference type="Proteomes" id="UP000034301">
    <property type="component" value="Unassembled WGS sequence"/>
</dbReference>
<name>A0A0G0QTX7_9BACT</name>
<organism evidence="1 2">
    <name type="scientific">Candidatus Nomurabacteria bacterium GW2011_GWF2_40_12</name>
    <dbReference type="NCBI Taxonomy" id="1618776"/>
    <lineage>
        <taxon>Bacteria</taxon>
        <taxon>Candidatus Nomuraibacteriota</taxon>
    </lineage>
</organism>
<evidence type="ECO:0008006" key="3">
    <source>
        <dbReference type="Google" id="ProtNLM"/>
    </source>
</evidence>
<protein>
    <recommendedName>
        <fullName evidence="3">30S ribosomal protein S21</fullName>
    </recommendedName>
</protein>
<comment type="caution">
    <text evidence="1">The sequence shown here is derived from an EMBL/GenBank/DDBJ whole genome shotgun (WGS) entry which is preliminary data.</text>
</comment>
<gene>
    <name evidence="1" type="ORF">UT78_C0001G0125</name>
</gene>
<reference evidence="1 2" key="1">
    <citation type="journal article" date="2015" name="Nature">
        <title>rRNA introns, odd ribosomes, and small enigmatic genomes across a large radiation of phyla.</title>
        <authorList>
            <person name="Brown C.T."/>
            <person name="Hug L.A."/>
            <person name="Thomas B.C."/>
            <person name="Sharon I."/>
            <person name="Castelle C.J."/>
            <person name="Singh A."/>
            <person name="Wilkins M.J."/>
            <person name="Williams K.H."/>
            <person name="Banfield J.F."/>
        </authorList>
    </citation>
    <scope>NUCLEOTIDE SEQUENCE [LARGE SCALE GENOMIC DNA]</scope>
</reference>
<evidence type="ECO:0000313" key="2">
    <source>
        <dbReference type="Proteomes" id="UP000034301"/>
    </source>
</evidence>
<proteinExistence type="predicted"/>
<dbReference type="EMBL" id="LBYC01000001">
    <property type="protein sequence ID" value="KKR43939.1"/>
    <property type="molecule type" value="Genomic_DNA"/>
</dbReference>